<dbReference type="GO" id="GO:0005737">
    <property type="term" value="C:cytoplasm"/>
    <property type="evidence" value="ECO:0007669"/>
    <property type="project" value="TreeGrafter"/>
</dbReference>
<evidence type="ECO:0000313" key="1">
    <source>
        <dbReference type="EMBL" id="MBA0680779.1"/>
    </source>
</evidence>
<dbReference type="GO" id="GO:0005634">
    <property type="term" value="C:nucleus"/>
    <property type="evidence" value="ECO:0007669"/>
    <property type="project" value="TreeGrafter"/>
</dbReference>
<dbReference type="PANTHER" id="PTHR14732:SF0">
    <property type="entry name" value="RNA POLYMERASE II SUBUNIT B1 CTD PHOSPHATASE RPAP2-RELATED"/>
    <property type="match status" value="1"/>
</dbReference>
<gene>
    <name evidence="1" type="ORF">Goari_012461</name>
</gene>
<dbReference type="Proteomes" id="UP000593577">
    <property type="component" value="Unassembled WGS sequence"/>
</dbReference>
<dbReference type="PANTHER" id="PTHR14732">
    <property type="entry name" value="RNA POLYMERASE II SUBUNIT B1 CTD PHOSPHATASE RPAP2-RELATED"/>
    <property type="match status" value="1"/>
</dbReference>
<reference evidence="1 2" key="1">
    <citation type="journal article" date="2019" name="Genome Biol. Evol.">
        <title>Insights into the evolution of the New World diploid cottons (Gossypium, subgenus Houzingenia) based on genome sequencing.</title>
        <authorList>
            <person name="Grover C.E."/>
            <person name="Arick M.A. 2nd"/>
            <person name="Thrash A."/>
            <person name="Conover J.L."/>
            <person name="Sanders W.S."/>
            <person name="Peterson D.G."/>
            <person name="Frelichowski J.E."/>
            <person name="Scheffler J.A."/>
            <person name="Scheffler B.E."/>
            <person name="Wendel J.F."/>
        </authorList>
    </citation>
    <scope>NUCLEOTIDE SEQUENCE [LARGE SCALE GENOMIC DNA]</scope>
    <source>
        <strain evidence="1">185</strain>
        <tissue evidence="1">Leaf</tissue>
    </source>
</reference>
<organism evidence="1 2">
    <name type="scientific">Gossypium aridum</name>
    <name type="common">American cotton</name>
    <name type="synonym">Erioxylum aridum</name>
    <dbReference type="NCBI Taxonomy" id="34290"/>
    <lineage>
        <taxon>Eukaryota</taxon>
        <taxon>Viridiplantae</taxon>
        <taxon>Streptophyta</taxon>
        <taxon>Embryophyta</taxon>
        <taxon>Tracheophyta</taxon>
        <taxon>Spermatophyta</taxon>
        <taxon>Magnoliopsida</taxon>
        <taxon>eudicotyledons</taxon>
        <taxon>Gunneridae</taxon>
        <taxon>Pentapetalae</taxon>
        <taxon>rosids</taxon>
        <taxon>malvids</taxon>
        <taxon>Malvales</taxon>
        <taxon>Malvaceae</taxon>
        <taxon>Malvoideae</taxon>
        <taxon>Gossypium</taxon>
    </lineage>
</organism>
<protein>
    <submittedName>
        <fullName evidence="1">Uncharacterized protein</fullName>
    </submittedName>
</protein>
<comment type="caution">
    <text evidence="1">The sequence shown here is derived from an EMBL/GenBank/DDBJ whole genome shotgun (WGS) entry which is preliminary data.</text>
</comment>
<name>A0A7J8X1W0_GOSAI</name>
<sequence length="116" mass="13140">MWNSLFEWITSSSLAYLYGRDEIFHEEYLSVNGREYPRKIILRNGCSSEIKETLAGCISRALTAIVTALRLPIPISTLEQGMVLDGAQISMEEYEVVKDLIIPFGRAPHFSEQSRA</sequence>
<keyword evidence="2" id="KW-1185">Reference proteome</keyword>
<accession>A0A7J8X1W0</accession>
<evidence type="ECO:0000313" key="2">
    <source>
        <dbReference type="Proteomes" id="UP000593577"/>
    </source>
</evidence>
<dbReference type="InterPro" id="IPR039693">
    <property type="entry name" value="Rtr1/RPAP2"/>
</dbReference>
<dbReference type="EMBL" id="JABFAA010000004">
    <property type="protein sequence ID" value="MBA0680779.1"/>
    <property type="molecule type" value="Genomic_DNA"/>
</dbReference>
<proteinExistence type="predicted"/>
<dbReference type="GO" id="GO:0043175">
    <property type="term" value="F:RNA polymerase core enzyme binding"/>
    <property type="evidence" value="ECO:0007669"/>
    <property type="project" value="InterPro"/>
</dbReference>
<dbReference type="AlphaFoldDB" id="A0A7J8X1W0"/>
<dbReference type="GO" id="GO:0008420">
    <property type="term" value="F:RNA polymerase II CTD heptapeptide repeat phosphatase activity"/>
    <property type="evidence" value="ECO:0007669"/>
    <property type="project" value="InterPro"/>
</dbReference>